<proteinExistence type="predicted"/>
<gene>
    <name evidence="2" type="ORF">ACFPFM_05250</name>
</gene>
<dbReference type="PROSITE" id="PS51257">
    <property type="entry name" value="PROKAR_LIPOPROTEIN"/>
    <property type="match status" value="1"/>
</dbReference>
<accession>A0ABV9XS05</accession>
<dbReference type="RefSeq" id="WP_344041368.1">
    <property type="nucleotide sequence ID" value="NZ_BAAAKE010000028.1"/>
</dbReference>
<feature type="signal peptide" evidence="1">
    <location>
        <begin position="1"/>
        <end position="28"/>
    </location>
</feature>
<dbReference type="Proteomes" id="UP001595833">
    <property type="component" value="Unassembled WGS sequence"/>
</dbReference>
<evidence type="ECO:0000256" key="1">
    <source>
        <dbReference type="SAM" id="SignalP"/>
    </source>
</evidence>
<keyword evidence="1" id="KW-0732">Signal</keyword>
<reference evidence="3" key="1">
    <citation type="journal article" date="2019" name="Int. J. Syst. Evol. Microbiol.">
        <title>The Global Catalogue of Microorganisms (GCM) 10K type strain sequencing project: providing services to taxonomists for standard genome sequencing and annotation.</title>
        <authorList>
            <consortium name="The Broad Institute Genomics Platform"/>
            <consortium name="The Broad Institute Genome Sequencing Center for Infectious Disease"/>
            <person name="Wu L."/>
            <person name="Ma J."/>
        </authorList>
    </citation>
    <scope>NUCLEOTIDE SEQUENCE [LARGE SCALE GENOMIC DNA]</scope>
    <source>
        <strain evidence="3">KCTC 12848</strain>
    </source>
</reference>
<organism evidence="2 3">
    <name type="scientific">Saccharothrix xinjiangensis</name>
    <dbReference type="NCBI Taxonomy" id="204798"/>
    <lineage>
        <taxon>Bacteria</taxon>
        <taxon>Bacillati</taxon>
        <taxon>Actinomycetota</taxon>
        <taxon>Actinomycetes</taxon>
        <taxon>Pseudonocardiales</taxon>
        <taxon>Pseudonocardiaceae</taxon>
        <taxon>Saccharothrix</taxon>
    </lineage>
</organism>
<dbReference type="EMBL" id="JBHSJB010000005">
    <property type="protein sequence ID" value="MFC5053164.1"/>
    <property type="molecule type" value="Genomic_DNA"/>
</dbReference>
<feature type="chain" id="PRO_5046595894" evidence="1">
    <location>
        <begin position="29"/>
        <end position="149"/>
    </location>
</feature>
<keyword evidence="3" id="KW-1185">Reference proteome</keyword>
<comment type="caution">
    <text evidence="2">The sequence shown here is derived from an EMBL/GenBank/DDBJ whole genome shotgun (WGS) entry which is preliminary data.</text>
</comment>
<evidence type="ECO:0000313" key="2">
    <source>
        <dbReference type="EMBL" id="MFC5053164.1"/>
    </source>
</evidence>
<protein>
    <submittedName>
        <fullName evidence="2">Uncharacterized protein</fullName>
    </submittedName>
</protein>
<evidence type="ECO:0000313" key="3">
    <source>
        <dbReference type="Proteomes" id="UP001595833"/>
    </source>
</evidence>
<sequence>MRRRRPRSAAPSWAVLPTALALALTGCAETPGLPPMPTPTGLPVPTAVPLPAGSTALAPPTAHLVARPLAGPVGGEVRLSGDGYPAHGRVVFTFRGERVGDTTADAVGRFDGVPVRVPDAFRDAEPGDRIALGATSGPSHAEVLFVLTR</sequence>
<name>A0ABV9XS05_9PSEU</name>